<dbReference type="Gene3D" id="1.10.8.60">
    <property type="match status" value="1"/>
</dbReference>
<dbReference type="Gene3D" id="3.40.50.300">
    <property type="entry name" value="P-loop containing nucleotide triphosphate hydrolases"/>
    <property type="match status" value="1"/>
</dbReference>
<dbReference type="Pfam" id="PF02954">
    <property type="entry name" value="HTH_8"/>
    <property type="match status" value="1"/>
</dbReference>
<gene>
    <name evidence="6" type="ordered locus">Desku_1223</name>
</gene>
<name>A0AAU8PA83_DESK7</name>
<dbReference type="AlphaFoldDB" id="A0AAU8PA83"/>
<dbReference type="InterPro" id="IPR027417">
    <property type="entry name" value="P-loop_NTPase"/>
</dbReference>
<dbReference type="InterPro" id="IPR003593">
    <property type="entry name" value="AAA+_ATPase"/>
</dbReference>
<dbReference type="CDD" id="cd00009">
    <property type="entry name" value="AAA"/>
    <property type="match status" value="1"/>
</dbReference>
<feature type="domain" description="Sigma-54 factor interaction" evidence="5">
    <location>
        <begin position="16"/>
        <end position="246"/>
    </location>
</feature>
<dbReference type="KEGG" id="dku:Desku_1223"/>
<organism evidence="6 7">
    <name type="scientific">Desulfofundulus kuznetsovii (strain DSM 6115 / VKM B-1805 / 17)</name>
    <name type="common">Desulfotomaculum kuznetsovii</name>
    <dbReference type="NCBI Taxonomy" id="760568"/>
    <lineage>
        <taxon>Bacteria</taxon>
        <taxon>Bacillati</taxon>
        <taxon>Bacillota</taxon>
        <taxon>Clostridia</taxon>
        <taxon>Eubacteriales</taxon>
        <taxon>Peptococcaceae</taxon>
        <taxon>Desulfofundulus</taxon>
    </lineage>
</organism>
<dbReference type="PROSITE" id="PS00675">
    <property type="entry name" value="SIGMA54_INTERACT_1"/>
    <property type="match status" value="1"/>
</dbReference>
<dbReference type="GO" id="GO:0005524">
    <property type="term" value="F:ATP binding"/>
    <property type="evidence" value="ECO:0007669"/>
    <property type="project" value="UniProtKB-KW"/>
</dbReference>
<dbReference type="InterPro" id="IPR025662">
    <property type="entry name" value="Sigma_54_int_dom_ATP-bd_1"/>
</dbReference>
<keyword evidence="4" id="KW-0804">Transcription</keyword>
<dbReference type="SUPFAM" id="SSF46689">
    <property type="entry name" value="Homeodomain-like"/>
    <property type="match status" value="1"/>
</dbReference>
<dbReference type="PROSITE" id="PS50045">
    <property type="entry name" value="SIGMA54_INTERACT_4"/>
    <property type="match status" value="1"/>
</dbReference>
<keyword evidence="2" id="KW-0067">ATP-binding</keyword>
<evidence type="ECO:0000313" key="6">
    <source>
        <dbReference type="EMBL" id="AEG14806.1"/>
    </source>
</evidence>
<dbReference type="PROSITE" id="PS00688">
    <property type="entry name" value="SIGMA54_INTERACT_3"/>
    <property type="match status" value="1"/>
</dbReference>
<sequence length="339" mass="37953">MRHHSPKLSHFTADHIVGLSPQMLDLKETLLKVAPRNSNVLITGESGTGKELFARALHAASLRRAGPFVKINCAAIPDTLVESELFGYEEGAFTGCRKGGQVGKLELAHRGTVFLDEVAELSCAMQAKLLRFLQEREIQKLGSRRTIFVDVRIVAATNVNLEQMVKYKKFREDLFYRLNVINLHIPPLRERKEDIPLLVDAFIQKFNLSFRAGVNGVAPEVMTAFLHYPWPGNVRELENCLERAFNLVDEEKVIQPHHLPAHLYALAGENRLPGEKGFPGQVTAAFRQGKTLAQIMEQIEKTVVLQALAESKGNKAKAAQLLGISRPGLYKKLIKYNLM</sequence>
<dbReference type="InterPro" id="IPR058031">
    <property type="entry name" value="AAA_lid_NorR"/>
</dbReference>
<dbReference type="InterPro" id="IPR002197">
    <property type="entry name" value="HTH_Fis"/>
</dbReference>
<dbReference type="FunFam" id="3.40.50.300:FF:000006">
    <property type="entry name" value="DNA-binding transcriptional regulator NtrC"/>
    <property type="match status" value="1"/>
</dbReference>
<reference evidence="7" key="1">
    <citation type="submission" date="2011-05" db="EMBL/GenBank/DDBJ databases">
        <title>Complete sequence of Desulfotomaculum kuznetsovii DSM 6115.</title>
        <authorList>
            <person name="Lucas S."/>
            <person name="Han J."/>
            <person name="Lapidus A."/>
            <person name="Cheng J.-F."/>
            <person name="Goodwin L."/>
            <person name="Pitluck S."/>
            <person name="Peters L."/>
            <person name="Mikhailova N."/>
            <person name="Lu M."/>
            <person name="Saunders E."/>
            <person name="Han C."/>
            <person name="Tapia R."/>
            <person name="Land M."/>
            <person name="Hauser L."/>
            <person name="Kyrpides N."/>
            <person name="Ivanova N."/>
            <person name="Pagani I."/>
            <person name="Nazina T."/>
            <person name="Ivanova A."/>
            <person name="Parshina S."/>
            <person name="Kuever J."/>
            <person name="Muyzer G."/>
            <person name="Plugge C."/>
            <person name="Stams A."/>
            <person name="Woyke T."/>
        </authorList>
    </citation>
    <scope>NUCLEOTIDE SEQUENCE [LARGE SCALE GENOMIC DNA]</scope>
    <source>
        <strain evidence="7">DSM 6115 / VKM B-1805 / 17</strain>
    </source>
</reference>
<dbReference type="InterPro" id="IPR002078">
    <property type="entry name" value="Sigma_54_int"/>
</dbReference>
<evidence type="ECO:0000256" key="1">
    <source>
        <dbReference type="ARBA" id="ARBA00022741"/>
    </source>
</evidence>
<evidence type="ECO:0000256" key="4">
    <source>
        <dbReference type="ARBA" id="ARBA00023163"/>
    </source>
</evidence>
<keyword evidence="1" id="KW-0547">Nucleotide-binding</keyword>
<dbReference type="RefSeq" id="WP_013822321.1">
    <property type="nucleotide sequence ID" value="NC_015573.1"/>
</dbReference>
<dbReference type="SMART" id="SM00382">
    <property type="entry name" value="AAA"/>
    <property type="match status" value="1"/>
</dbReference>
<dbReference type="EMBL" id="CP002770">
    <property type="protein sequence ID" value="AEG14806.1"/>
    <property type="molecule type" value="Genomic_DNA"/>
</dbReference>
<dbReference type="PRINTS" id="PR01590">
    <property type="entry name" value="HTHFIS"/>
</dbReference>
<keyword evidence="7" id="KW-1185">Reference proteome</keyword>
<dbReference type="PANTHER" id="PTHR32071">
    <property type="entry name" value="TRANSCRIPTIONAL REGULATORY PROTEIN"/>
    <property type="match status" value="1"/>
</dbReference>
<dbReference type="Pfam" id="PF25601">
    <property type="entry name" value="AAA_lid_14"/>
    <property type="match status" value="1"/>
</dbReference>
<dbReference type="InterPro" id="IPR009057">
    <property type="entry name" value="Homeodomain-like_sf"/>
</dbReference>
<dbReference type="InterPro" id="IPR025944">
    <property type="entry name" value="Sigma_54_int_dom_CS"/>
</dbReference>
<dbReference type="Gene3D" id="1.10.10.60">
    <property type="entry name" value="Homeodomain-like"/>
    <property type="match status" value="1"/>
</dbReference>
<keyword evidence="3" id="KW-0805">Transcription regulation</keyword>
<accession>A0AAU8PA83</accession>
<dbReference type="PANTHER" id="PTHR32071:SF57">
    <property type="entry name" value="C4-DICARBOXYLATE TRANSPORT TRANSCRIPTIONAL REGULATORY PROTEIN DCTD"/>
    <property type="match status" value="1"/>
</dbReference>
<dbReference type="GO" id="GO:0043565">
    <property type="term" value="F:sequence-specific DNA binding"/>
    <property type="evidence" value="ECO:0007669"/>
    <property type="project" value="InterPro"/>
</dbReference>
<evidence type="ECO:0000313" key="7">
    <source>
        <dbReference type="Proteomes" id="UP000009229"/>
    </source>
</evidence>
<dbReference type="Proteomes" id="UP000009229">
    <property type="component" value="Chromosome"/>
</dbReference>
<dbReference type="GO" id="GO:0006355">
    <property type="term" value="P:regulation of DNA-templated transcription"/>
    <property type="evidence" value="ECO:0007669"/>
    <property type="project" value="InterPro"/>
</dbReference>
<dbReference type="SUPFAM" id="SSF52540">
    <property type="entry name" value="P-loop containing nucleoside triphosphate hydrolases"/>
    <property type="match status" value="1"/>
</dbReference>
<evidence type="ECO:0000256" key="2">
    <source>
        <dbReference type="ARBA" id="ARBA00022840"/>
    </source>
</evidence>
<evidence type="ECO:0000256" key="3">
    <source>
        <dbReference type="ARBA" id="ARBA00023015"/>
    </source>
</evidence>
<evidence type="ECO:0000259" key="5">
    <source>
        <dbReference type="PROSITE" id="PS50045"/>
    </source>
</evidence>
<dbReference type="Pfam" id="PF00158">
    <property type="entry name" value="Sigma54_activat"/>
    <property type="match status" value="1"/>
</dbReference>
<protein>
    <submittedName>
        <fullName evidence="6">Sigma54 specific transcriptional regulator, Fis family</fullName>
    </submittedName>
</protein>
<proteinExistence type="predicted"/>